<dbReference type="EMBL" id="JABUFE010000022">
    <property type="protein sequence ID" value="NSX56886.1"/>
    <property type="molecule type" value="Genomic_DNA"/>
</dbReference>
<comment type="caution">
    <text evidence="2">The sequence shown here is derived from an EMBL/GenBank/DDBJ whole genome shotgun (WGS) entry which is preliminary data.</text>
</comment>
<keyword evidence="3" id="KW-1185">Reference proteome</keyword>
<feature type="chain" id="PRO_5045893394" evidence="1">
    <location>
        <begin position="23"/>
        <end position="131"/>
    </location>
</feature>
<name>A0ABX2J0X9_9RHOB</name>
<dbReference type="RefSeq" id="WP_174140038.1">
    <property type="nucleotide sequence ID" value="NZ_JABUFE010000022.1"/>
</dbReference>
<proteinExistence type="predicted"/>
<accession>A0ABX2J0X9</accession>
<organism evidence="2 3">
    <name type="scientific">Parasulfitobacter algicola</name>
    <dbReference type="NCBI Taxonomy" id="2614809"/>
    <lineage>
        <taxon>Bacteria</taxon>
        <taxon>Pseudomonadati</taxon>
        <taxon>Pseudomonadota</taxon>
        <taxon>Alphaproteobacteria</taxon>
        <taxon>Rhodobacterales</taxon>
        <taxon>Roseobacteraceae</taxon>
        <taxon>Parasulfitobacter</taxon>
    </lineage>
</organism>
<evidence type="ECO:0000256" key="1">
    <source>
        <dbReference type="SAM" id="SignalP"/>
    </source>
</evidence>
<reference evidence="2 3" key="1">
    <citation type="submission" date="2020-06" db="EMBL/GenBank/DDBJ databases">
        <title>Sulfitobacter algicola sp. nov., isolated from green algae.</title>
        <authorList>
            <person name="Wang C."/>
        </authorList>
    </citation>
    <scope>NUCLEOTIDE SEQUENCE [LARGE SCALE GENOMIC DNA]</scope>
    <source>
        <strain evidence="2 3">1151</strain>
    </source>
</reference>
<protein>
    <submittedName>
        <fullName evidence="2">Uncharacterized protein</fullName>
    </submittedName>
</protein>
<sequence length="131" mass="14688">MTIALRLCIAATMLGTNGPAMAHDDGFSQQFSAPRACLEPLKPIVSSFVERGQEAELRREFELYFRDVETYLNCLNRETHRVMAEAERAAYELNHIFDRFPDSIDNAPAIVERPPMVNSGHLNLDYTGVGG</sequence>
<keyword evidence="1" id="KW-0732">Signal</keyword>
<gene>
    <name evidence="2" type="ORF">HRQ87_19060</name>
</gene>
<dbReference type="Proteomes" id="UP000777935">
    <property type="component" value="Unassembled WGS sequence"/>
</dbReference>
<evidence type="ECO:0000313" key="3">
    <source>
        <dbReference type="Proteomes" id="UP000777935"/>
    </source>
</evidence>
<evidence type="ECO:0000313" key="2">
    <source>
        <dbReference type="EMBL" id="NSX56886.1"/>
    </source>
</evidence>
<feature type="signal peptide" evidence="1">
    <location>
        <begin position="1"/>
        <end position="22"/>
    </location>
</feature>